<feature type="region of interest" description="Disordered" evidence="5">
    <location>
        <begin position="1"/>
        <end position="22"/>
    </location>
</feature>
<proteinExistence type="inferred from homology"/>
<dbReference type="Pfam" id="PF00067">
    <property type="entry name" value="p450"/>
    <property type="match status" value="1"/>
</dbReference>
<feature type="binding site" description="axial binding residue" evidence="3">
    <location>
        <position position="388"/>
    </location>
    <ligand>
        <name>heme</name>
        <dbReference type="ChEBI" id="CHEBI:30413"/>
    </ligand>
    <ligandPart>
        <name>Fe</name>
        <dbReference type="ChEBI" id="CHEBI:18248"/>
    </ligandPart>
</feature>
<protein>
    <submittedName>
        <fullName evidence="6">Cytochrome P450</fullName>
    </submittedName>
</protein>
<organism evidence="6 7">
    <name type="scientific">Kribbella antiqua</name>
    <dbReference type="NCBI Taxonomy" id="2512217"/>
    <lineage>
        <taxon>Bacteria</taxon>
        <taxon>Bacillati</taxon>
        <taxon>Actinomycetota</taxon>
        <taxon>Actinomycetes</taxon>
        <taxon>Propionibacteriales</taxon>
        <taxon>Kribbellaceae</taxon>
        <taxon>Kribbella</taxon>
    </lineage>
</organism>
<dbReference type="GO" id="GO:0005506">
    <property type="term" value="F:iron ion binding"/>
    <property type="evidence" value="ECO:0007669"/>
    <property type="project" value="InterPro"/>
</dbReference>
<dbReference type="GO" id="GO:0004497">
    <property type="term" value="F:monooxygenase activity"/>
    <property type="evidence" value="ECO:0007669"/>
    <property type="project" value="UniProtKB-KW"/>
</dbReference>
<feature type="compositionally biased region" description="Polar residues" evidence="5">
    <location>
        <begin position="472"/>
        <end position="485"/>
    </location>
</feature>
<dbReference type="GO" id="GO:0020037">
    <property type="term" value="F:heme binding"/>
    <property type="evidence" value="ECO:0007669"/>
    <property type="project" value="InterPro"/>
</dbReference>
<evidence type="ECO:0000256" key="4">
    <source>
        <dbReference type="RuleBase" id="RU000461"/>
    </source>
</evidence>
<keyword evidence="3 4" id="KW-0408">Iron</keyword>
<dbReference type="PANTHER" id="PTHR24305">
    <property type="entry name" value="CYTOCHROME P450"/>
    <property type="match status" value="1"/>
</dbReference>
<dbReference type="PRINTS" id="PR00385">
    <property type="entry name" value="P450"/>
</dbReference>
<dbReference type="InterPro" id="IPR036396">
    <property type="entry name" value="Cyt_P450_sf"/>
</dbReference>
<feature type="region of interest" description="Disordered" evidence="5">
    <location>
        <begin position="431"/>
        <end position="494"/>
    </location>
</feature>
<dbReference type="EMBL" id="SLWR01000012">
    <property type="protein sequence ID" value="TCO43497.1"/>
    <property type="molecule type" value="Genomic_DNA"/>
</dbReference>
<dbReference type="Gene3D" id="1.10.630.10">
    <property type="entry name" value="Cytochrome P450"/>
    <property type="match status" value="1"/>
</dbReference>
<keyword evidence="3 4" id="KW-0479">Metal-binding</keyword>
<dbReference type="InterPro" id="IPR001128">
    <property type="entry name" value="Cyt_P450"/>
</dbReference>
<evidence type="ECO:0000256" key="1">
    <source>
        <dbReference type="ARBA" id="ARBA00001971"/>
    </source>
</evidence>
<dbReference type="RefSeq" id="WP_241996426.1">
    <property type="nucleotide sequence ID" value="NZ_SLWR01000012.1"/>
</dbReference>
<evidence type="ECO:0000256" key="3">
    <source>
        <dbReference type="PIRSR" id="PIRSR602401-1"/>
    </source>
</evidence>
<keyword evidence="4" id="KW-0560">Oxidoreductase</keyword>
<gene>
    <name evidence="6" type="ORF">EV646_11273</name>
</gene>
<comment type="cofactor">
    <cofactor evidence="1 3">
        <name>heme</name>
        <dbReference type="ChEBI" id="CHEBI:30413"/>
    </cofactor>
</comment>
<accession>A0A4R2IGG7</accession>
<evidence type="ECO:0000256" key="2">
    <source>
        <dbReference type="ARBA" id="ARBA00010617"/>
    </source>
</evidence>
<dbReference type="Proteomes" id="UP000295573">
    <property type="component" value="Unassembled WGS sequence"/>
</dbReference>
<evidence type="ECO:0000313" key="6">
    <source>
        <dbReference type="EMBL" id="TCO43497.1"/>
    </source>
</evidence>
<sequence length="520" mass="57890">MAPTPLLGARTLDRQTARTLPPGPRLPTLAQTVLFASHRKTFFPRMRERYGDVFTIRLVPSSRVVVVLSRPDHIREVFGQPPSVMHAGEGNTVLEPIMGSHSLLLLDDEDHVRMRRQLMPAFSGQALRGYAGMVAELARAEVAKWPVGKPFKLHQRMRDLTLEVILQVVFGVTDSARLDQLRPLLDKIVSVSPVIMLGGFYPALLRMPPWRTYLTTQLKVDEILYDEIARRRGNLAGRNDVLSRLLAAGNWSDVELRDQLVTLLLAGHETTATALAWAFHELARRPEELEFGQRAADAGADDELEAIVKEAMRLHPVVYQVGRRLTETADVAGYRLPRGTTIMAAMGLVHRDPQHFPVPEDFRPRRFLEDDPPAPGTWIPFGGGARRCIGAGFSLMEGTEILREALKLYNFHAPNPTPEPAKPKNVTLVPSRGAEVQVTPRCPKLPRANTRSRTWDRTRRREQQPGPEQDPRTGTPTEGWNTSRGLRTGCGGWEQDLGPGNSGWGVSAGYFLCPAPGRCV</sequence>
<keyword evidence="7" id="KW-1185">Reference proteome</keyword>
<dbReference type="InterPro" id="IPR050121">
    <property type="entry name" value="Cytochrome_P450_monoxygenase"/>
</dbReference>
<dbReference type="PRINTS" id="PR00463">
    <property type="entry name" value="EP450I"/>
</dbReference>
<feature type="compositionally biased region" description="Basic and acidic residues" evidence="5">
    <location>
        <begin position="453"/>
        <end position="463"/>
    </location>
</feature>
<evidence type="ECO:0000313" key="7">
    <source>
        <dbReference type="Proteomes" id="UP000295573"/>
    </source>
</evidence>
<dbReference type="GO" id="GO:0016705">
    <property type="term" value="F:oxidoreductase activity, acting on paired donors, with incorporation or reduction of molecular oxygen"/>
    <property type="evidence" value="ECO:0007669"/>
    <property type="project" value="InterPro"/>
</dbReference>
<name>A0A4R2IGG7_9ACTN</name>
<dbReference type="InterPro" id="IPR017972">
    <property type="entry name" value="Cyt_P450_CS"/>
</dbReference>
<dbReference type="SUPFAM" id="SSF48264">
    <property type="entry name" value="Cytochrome P450"/>
    <property type="match status" value="1"/>
</dbReference>
<comment type="similarity">
    <text evidence="2 4">Belongs to the cytochrome P450 family.</text>
</comment>
<keyword evidence="3 4" id="KW-0349">Heme</keyword>
<dbReference type="AlphaFoldDB" id="A0A4R2IGG7"/>
<keyword evidence="4" id="KW-0503">Monooxygenase</keyword>
<reference evidence="6 7" key="1">
    <citation type="journal article" date="2015" name="Stand. Genomic Sci.">
        <title>Genomic Encyclopedia of Bacterial and Archaeal Type Strains, Phase III: the genomes of soil and plant-associated and newly described type strains.</title>
        <authorList>
            <person name="Whitman W.B."/>
            <person name="Woyke T."/>
            <person name="Klenk H.P."/>
            <person name="Zhou Y."/>
            <person name="Lilburn T.G."/>
            <person name="Beck B.J."/>
            <person name="De Vos P."/>
            <person name="Vandamme P."/>
            <person name="Eisen J.A."/>
            <person name="Garrity G."/>
            <person name="Hugenholtz P."/>
            <person name="Kyrpides N.C."/>
        </authorList>
    </citation>
    <scope>NUCLEOTIDE SEQUENCE [LARGE SCALE GENOMIC DNA]</scope>
    <source>
        <strain evidence="6 7">VKM Ac-2541</strain>
    </source>
</reference>
<evidence type="ECO:0000256" key="5">
    <source>
        <dbReference type="SAM" id="MobiDB-lite"/>
    </source>
</evidence>
<dbReference type="PANTHER" id="PTHR24305:SF166">
    <property type="entry name" value="CYTOCHROME P450 12A4, MITOCHONDRIAL-RELATED"/>
    <property type="match status" value="1"/>
</dbReference>
<dbReference type="PROSITE" id="PS00086">
    <property type="entry name" value="CYTOCHROME_P450"/>
    <property type="match status" value="1"/>
</dbReference>
<dbReference type="InterPro" id="IPR002401">
    <property type="entry name" value="Cyt_P450_E_grp-I"/>
</dbReference>
<comment type="caution">
    <text evidence="6">The sequence shown here is derived from an EMBL/GenBank/DDBJ whole genome shotgun (WGS) entry which is preliminary data.</text>
</comment>
<dbReference type="CDD" id="cd11053">
    <property type="entry name" value="CYP110-like"/>
    <property type="match status" value="1"/>
</dbReference>